<keyword evidence="6" id="KW-0460">Magnesium</keyword>
<reference evidence="8 9" key="1">
    <citation type="journal article" date="2016" name="Front. Microbiol.">
        <title>Comprehensive Phylogenetic Analysis of Bovine Non-aureus Staphylococci Species Based on Whole-Genome Sequencing.</title>
        <authorList>
            <person name="Naushad S."/>
            <person name="Barkema H.W."/>
            <person name="Luby C."/>
            <person name="Condas L.A."/>
            <person name="Nobrega D.B."/>
            <person name="Carson D.A."/>
            <person name="De Buck J."/>
        </authorList>
    </citation>
    <scope>NUCLEOTIDE SEQUENCE [LARGE SCALE GENOMIC DNA]</scope>
    <source>
        <strain evidence="8 9">SNUC 5336</strain>
    </source>
</reference>
<feature type="binding site" evidence="6">
    <location>
        <position position="226"/>
    </location>
    <ligand>
        <name>Mg(2+)</name>
        <dbReference type="ChEBI" id="CHEBI:18420"/>
        <label>1</label>
    </ligand>
</feature>
<sequence length="335" mass="37230">MMTLTLLNQIQSHATLSQHETTEFIQYLINPECHTQDKVKLLQAFTNKSIQQKELTYIVKSLIHTMYSTQHKYKGSICVCGTGGDKSNSFNISTTVSFVVASADVPVIKHGNKSITSNSGSTDLLQQLHIPTTKVANVVKQVSKTHLAFISAMESYPIMKYIQPIRKLIHEPTIFNIVGPLINPFKLDYQVMGVYDASQLSMIIKTMKDLGRRRGIVLHGANRMDEATLSGDNEIYELHEDGTISHYVLNARDYGIANANNIELQGGTPEENKNITIDILSGKDHSPKRNVVVLNAALALYISNRVDSIKKGVDLAKDLIDSGKALKQYQLMKGE</sequence>
<organism evidence="8 9">
    <name type="scientific">Staphylococcus hominis</name>
    <dbReference type="NCBI Taxonomy" id="1290"/>
    <lineage>
        <taxon>Bacteria</taxon>
        <taxon>Bacillati</taxon>
        <taxon>Bacillota</taxon>
        <taxon>Bacilli</taxon>
        <taxon>Bacillales</taxon>
        <taxon>Staphylococcaceae</taxon>
        <taxon>Staphylococcus</taxon>
    </lineage>
</organism>
<protein>
    <recommendedName>
        <fullName evidence="6">Anthranilate phosphoribosyltransferase</fullName>
        <ecNumber evidence="6">2.4.2.18</ecNumber>
    </recommendedName>
</protein>
<comment type="caution">
    <text evidence="6">Lacks conserved residue(s) required for the propagation of feature annotation.</text>
</comment>
<comment type="pathway">
    <text evidence="6">Amino-acid biosynthesis; L-tryptophan biosynthesis; L-tryptophan from chorismate: step 2/5.</text>
</comment>
<dbReference type="Proteomes" id="UP000241540">
    <property type="component" value="Unassembled WGS sequence"/>
</dbReference>
<feature type="binding site" evidence="6">
    <location>
        <begin position="109"/>
        <end position="117"/>
    </location>
    <ligand>
        <name>5-phospho-alpha-D-ribose 1-diphosphate</name>
        <dbReference type="ChEBI" id="CHEBI:58017"/>
    </ligand>
</feature>
<feature type="binding site" evidence="6">
    <location>
        <position position="81"/>
    </location>
    <ligand>
        <name>5-phospho-alpha-D-ribose 1-diphosphate</name>
        <dbReference type="ChEBI" id="CHEBI:58017"/>
    </ligand>
</feature>
<comment type="function">
    <text evidence="6">Catalyzes the transfer of the phosphoribosyl group of 5-phosphorylribose-1-pyrophosphate (PRPP) to anthranilate to yield N-(5'-phosphoribosyl)-anthranilate (PRA).</text>
</comment>
<keyword evidence="1 6" id="KW-0328">Glycosyltransferase</keyword>
<evidence type="ECO:0000313" key="8">
    <source>
        <dbReference type="EMBL" id="PTK29451.1"/>
    </source>
</evidence>
<evidence type="ECO:0000256" key="6">
    <source>
        <dbReference type="HAMAP-Rule" id="MF_00211"/>
    </source>
</evidence>
<evidence type="ECO:0000256" key="1">
    <source>
        <dbReference type="ARBA" id="ARBA00022676"/>
    </source>
</evidence>
<evidence type="ECO:0000256" key="3">
    <source>
        <dbReference type="ARBA" id="ARBA00022723"/>
    </source>
</evidence>
<comment type="subunit">
    <text evidence="6">Homodimer.</text>
</comment>
<feature type="binding site" evidence="6">
    <location>
        <begin position="91"/>
        <end position="94"/>
    </location>
    <ligand>
        <name>5-phospho-alpha-D-ribose 1-diphosphate</name>
        <dbReference type="ChEBI" id="CHEBI:58017"/>
    </ligand>
</feature>
<proteinExistence type="inferred from homology"/>
<dbReference type="EMBL" id="PZHX01000027">
    <property type="protein sequence ID" value="PTK29451.1"/>
    <property type="molecule type" value="Genomic_DNA"/>
</dbReference>
<keyword evidence="6" id="KW-0028">Amino-acid biosynthesis</keyword>
<dbReference type="Gene3D" id="1.20.970.10">
    <property type="entry name" value="Transferase, Pyrimidine Nucleoside Phosphorylase, Chain C"/>
    <property type="match status" value="1"/>
</dbReference>
<feature type="domain" description="Glycosyl transferase family 3" evidence="7">
    <location>
        <begin position="79"/>
        <end position="326"/>
    </location>
</feature>
<feature type="binding site" evidence="6">
    <location>
        <position position="226"/>
    </location>
    <ligand>
        <name>Mg(2+)</name>
        <dbReference type="ChEBI" id="CHEBI:18420"/>
        <label>2</label>
    </ligand>
</feature>
<dbReference type="Gene3D" id="3.40.1030.10">
    <property type="entry name" value="Nucleoside phosphorylase/phosphoribosyltransferase catalytic domain"/>
    <property type="match status" value="1"/>
</dbReference>
<feature type="binding site" evidence="6">
    <location>
        <position position="225"/>
    </location>
    <ligand>
        <name>Mg(2+)</name>
        <dbReference type="ChEBI" id="CHEBI:18420"/>
        <label>2</label>
    </ligand>
</feature>
<feature type="binding site" evidence="6">
    <location>
        <position position="81"/>
    </location>
    <ligand>
        <name>anthranilate</name>
        <dbReference type="ChEBI" id="CHEBI:16567"/>
        <label>1</label>
    </ligand>
</feature>
<dbReference type="PANTHER" id="PTHR43285:SF2">
    <property type="entry name" value="ANTHRANILATE PHOSPHORIBOSYLTRANSFERASE"/>
    <property type="match status" value="1"/>
</dbReference>
<evidence type="ECO:0000256" key="5">
    <source>
        <dbReference type="ARBA" id="ARBA00023141"/>
    </source>
</evidence>
<dbReference type="InterPro" id="IPR035902">
    <property type="entry name" value="Nuc_phospho_transferase"/>
</dbReference>
<gene>
    <name evidence="6 8" type="primary">trpD</name>
    <name evidence="8" type="ORF">BUZ51_10975</name>
</gene>
<evidence type="ECO:0000259" key="7">
    <source>
        <dbReference type="Pfam" id="PF00591"/>
    </source>
</evidence>
<evidence type="ECO:0000256" key="4">
    <source>
        <dbReference type="ARBA" id="ARBA00022822"/>
    </source>
</evidence>
<keyword evidence="3 6" id="KW-0479">Metal-binding</keyword>
<feature type="binding site" evidence="6">
    <location>
        <position position="121"/>
    </location>
    <ligand>
        <name>5-phospho-alpha-D-ribose 1-diphosphate</name>
        <dbReference type="ChEBI" id="CHEBI:58017"/>
    </ligand>
</feature>
<dbReference type="Pfam" id="PF00591">
    <property type="entry name" value="Glycos_transf_3"/>
    <property type="match status" value="1"/>
</dbReference>
<dbReference type="PANTHER" id="PTHR43285">
    <property type="entry name" value="ANTHRANILATE PHOSPHORIBOSYLTRANSFERASE"/>
    <property type="match status" value="1"/>
</dbReference>
<dbReference type="InterPro" id="IPR000312">
    <property type="entry name" value="Glycosyl_Trfase_fam3"/>
</dbReference>
<accession>A0A974KVU0</accession>
<feature type="binding site" evidence="6">
    <location>
        <position position="166"/>
    </location>
    <ligand>
        <name>anthranilate</name>
        <dbReference type="ChEBI" id="CHEBI:16567"/>
        <label>2</label>
    </ligand>
</feature>
<dbReference type="GO" id="GO:0005829">
    <property type="term" value="C:cytosol"/>
    <property type="evidence" value="ECO:0007669"/>
    <property type="project" value="TreeGrafter"/>
</dbReference>
<dbReference type="AlphaFoldDB" id="A0A974KVU0"/>
<evidence type="ECO:0000313" key="9">
    <source>
        <dbReference type="Proteomes" id="UP000241540"/>
    </source>
</evidence>
<dbReference type="GO" id="GO:0000287">
    <property type="term" value="F:magnesium ion binding"/>
    <property type="evidence" value="ECO:0007669"/>
    <property type="project" value="UniProtKB-UniRule"/>
</dbReference>
<dbReference type="EC" id="2.4.2.18" evidence="6"/>
<name>A0A974KVU0_STAHO</name>
<dbReference type="InterPro" id="IPR005940">
    <property type="entry name" value="Anthranilate_Pribosyl_Tfrase"/>
</dbReference>
<keyword evidence="2 6" id="KW-0808">Transferase</keyword>
<feature type="binding site" evidence="6">
    <location>
        <position position="112"/>
    </location>
    <ligand>
        <name>anthranilate</name>
        <dbReference type="ChEBI" id="CHEBI:16567"/>
        <label>1</label>
    </ligand>
</feature>
<dbReference type="GO" id="GO:0000162">
    <property type="term" value="P:L-tryptophan biosynthetic process"/>
    <property type="evidence" value="ECO:0007669"/>
    <property type="project" value="UniProtKB-UniRule"/>
</dbReference>
<keyword evidence="5 6" id="KW-0057">Aromatic amino acid biosynthesis</keyword>
<feature type="binding site" evidence="6">
    <location>
        <position position="89"/>
    </location>
    <ligand>
        <name>5-phospho-alpha-D-ribose 1-diphosphate</name>
        <dbReference type="ChEBI" id="CHEBI:58017"/>
    </ligand>
</feature>
<dbReference type="NCBIfam" id="TIGR01245">
    <property type="entry name" value="trpD"/>
    <property type="match status" value="1"/>
</dbReference>
<comment type="catalytic activity">
    <reaction evidence="6">
        <text>N-(5-phospho-beta-D-ribosyl)anthranilate + diphosphate = 5-phospho-alpha-D-ribose 1-diphosphate + anthranilate</text>
        <dbReference type="Rhea" id="RHEA:11768"/>
        <dbReference type="ChEBI" id="CHEBI:16567"/>
        <dbReference type="ChEBI" id="CHEBI:18277"/>
        <dbReference type="ChEBI" id="CHEBI:33019"/>
        <dbReference type="ChEBI" id="CHEBI:58017"/>
        <dbReference type="EC" id="2.4.2.18"/>
    </reaction>
</comment>
<dbReference type="HAMAP" id="MF_00211">
    <property type="entry name" value="TrpD"/>
    <property type="match status" value="1"/>
</dbReference>
<evidence type="ECO:0000256" key="2">
    <source>
        <dbReference type="ARBA" id="ARBA00022679"/>
    </source>
</evidence>
<keyword evidence="4 6" id="KW-0822">Tryptophan biosynthesis</keyword>
<dbReference type="SUPFAM" id="SSF52418">
    <property type="entry name" value="Nucleoside phosphorylase/phosphoribosyltransferase catalytic domain"/>
    <property type="match status" value="1"/>
</dbReference>
<comment type="cofactor">
    <cofactor evidence="6">
        <name>Mg(2+)</name>
        <dbReference type="ChEBI" id="CHEBI:18420"/>
    </cofactor>
    <text evidence="6">Binds 2 magnesium ions per monomer.</text>
</comment>
<feature type="binding site" evidence="6">
    <location>
        <begin position="84"/>
        <end position="85"/>
    </location>
    <ligand>
        <name>5-phospho-alpha-D-ribose 1-diphosphate</name>
        <dbReference type="ChEBI" id="CHEBI:58017"/>
    </ligand>
</feature>
<dbReference type="GO" id="GO:0004048">
    <property type="term" value="F:anthranilate phosphoribosyltransferase activity"/>
    <property type="evidence" value="ECO:0007669"/>
    <property type="project" value="UniProtKB-UniRule"/>
</dbReference>
<comment type="similarity">
    <text evidence="6">Belongs to the anthranilate phosphoribosyltransferase family.</text>
</comment>
<comment type="caution">
    <text evidence="8">The sequence shown here is derived from an EMBL/GenBank/DDBJ whole genome shotgun (WGS) entry which is preliminary data.</text>
</comment>
<feature type="binding site" evidence="6">
    <location>
        <position position="93"/>
    </location>
    <ligand>
        <name>Mg(2+)</name>
        <dbReference type="ChEBI" id="CHEBI:18420"/>
        <label>1</label>
    </ligand>
</feature>